<reference evidence="1 2" key="1">
    <citation type="journal article" date="2020" name="Cell">
        <title>Large-Scale Comparative Analyses of Tick Genomes Elucidate Their Genetic Diversity and Vector Capacities.</title>
        <authorList>
            <consortium name="Tick Genome and Microbiome Consortium (TIGMIC)"/>
            <person name="Jia N."/>
            <person name="Wang J."/>
            <person name="Shi W."/>
            <person name="Du L."/>
            <person name="Sun Y."/>
            <person name="Zhan W."/>
            <person name="Jiang J.F."/>
            <person name="Wang Q."/>
            <person name="Zhang B."/>
            <person name="Ji P."/>
            <person name="Bell-Sakyi L."/>
            <person name="Cui X.M."/>
            <person name="Yuan T.T."/>
            <person name="Jiang B.G."/>
            <person name="Yang W.F."/>
            <person name="Lam T.T."/>
            <person name="Chang Q.C."/>
            <person name="Ding S.J."/>
            <person name="Wang X.J."/>
            <person name="Zhu J.G."/>
            <person name="Ruan X.D."/>
            <person name="Zhao L."/>
            <person name="Wei J.T."/>
            <person name="Ye R.Z."/>
            <person name="Que T.C."/>
            <person name="Du C.H."/>
            <person name="Zhou Y.H."/>
            <person name="Cheng J.X."/>
            <person name="Dai P.F."/>
            <person name="Guo W.B."/>
            <person name="Han X.H."/>
            <person name="Huang E.J."/>
            <person name="Li L.F."/>
            <person name="Wei W."/>
            <person name="Gao Y.C."/>
            <person name="Liu J.Z."/>
            <person name="Shao H.Z."/>
            <person name="Wang X."/>
            <person name="Wang C.C."/>
            <person name="Yang T.C."/>
            <person name="Huo Q.B."/>
            <person name="Li W."/>
            <person name="Chen H.Y."/>
            <person name="Chen S.E."/>
            <person name="Zhou L.G."/>
            <person name="Ni X.B."/>
            <person name="Tian J.H."/>
            <person name="Sheng Y."/>
            <person name="Liu T."/>
            <person name="Pan Y.S."/>
            <person name="Xia L.Y."/>
            <person name="Li J."/>
            <person name="Zhao F."/>
            <person name="Cao W.C."/>
        </authorList>
    </citation>
    <scope>NUCLEOTIDE SEQUENCE [LARGE SCALE GENOMIC DNA]</scope>
    <source>
        <strain evidence="1">Iper-2018</strain>
    </source>
</reference>
<accession>A0AC60PN56</accession>
<name>A0AC60PN56_IXOPE</name>
<keyword evidence="2" id="KW-1185">Reference proteome</keyword>
<organism evidence="1 2">
    <name type="scientific">Ixodes persulcatus</name>
    <name type="common">Taiga tick</name>
    <dbReference type="NCBI Taxonomy" id="34615"/>
    <lineage>
        <taxon>Eukaryota</taxon>
        <taxon>Metazoa</taxon>
        <taxon>Ecdysozoa</taxon>
        <taxon>Arthropoda</taxon>
        <taxon>Chelicerata</taxon>
        <taxon>Arachnida</taxon>
        <taxon>Acari</taxon>
        <taxon>Parasitiformes</taxon>
        <taxon>Ixodida</taxon>
        <taxon>Ixodoidea</taxon>
        <taxon>Ixodidae</taxon>
        <taxon>Ixodinae</taxon>
        <taxon>Ixodes</taxon>
    </lineage>
</organism>
<evidence type="ECO:0000313" key="1">
    <source>
        <dbReference type="EMBL" id="KAG0421948.1"/>
    </source>
</evidence>
<proteinExistence type="predicted"/>
<feature type="non-terminal residue" evidence="1">
    <location>
        <position position="120"/>
    </location>
</feature>
<gene>
    <name evidence="1" type="ORF">HPB47_002197</name>
</gene>
<comment type="caution">
    <text evidence="1">The sequence shown here is derived from an EMBL/GenBank/DDBJ whole genome shotgun (WGS) entry which is preliminary data.</text>
</comment>
<evidence type="ECO:0000313" key="2">
    <source>
        <dbReference type="Proteomes" id="UP000805193"/>
    </source>
</evidence>
<sequence>GKQILDNATEYCEYSEDEAFCPKFITYKSQCTEKVTVGVPKNASRFCTTYTCDEAEYTRYNNDYRLAVHVVCFMTHLENDEWTKEVFQRTACYLEKKFRKKSPPTQKIDIAPIIEDLNHL</sequence>
<feature type="non-terminal residue" evidence="1">
    <location>
        <position position="1"/>
    </location>
</feature>
<dbReference type="EMBL" id="JABSTQ010010294">
    <property type="protein sequence ID" value="KAG0421948.1"/>
    <property type="molecule type" value="Genomic_DNA"/>
</dbReference>
<dbReference type="Proteomes" id="UP000805193">
    <property type="component" value="Unassembled WGS sequence"/>
</dbReference>
<protein>
    <submittedName>
        <fullName evidence="1">Uncharacterized protein</fullName>
    </submittedName>
</protein>